<comment type="caution">
    <text evidence="2">The sequence shown here is derived from an EMBL/GenBank/DDBJ whole genome shotgun (WGS) entry which is preliminary data.</text>
</comment>
<organism evidence="2 3">
    <name type="scientific">Melipona bicolor</name>
    <dbReference type="NCBI Taxonomy" id="60889"/>
    <lineage>
        <taxon>Eukaryota</taxon>
        <taxon>Metazoa</taxon>
        <taxon>Ecdysozoa</taxon>
        <taxon>Arthropoda</taxon>
        <taxon>Hexapoda</taxon>
        <taxon>Insecta</taxon>
        <taxon>Pterygota</taxon>
        <taxon>Neoptera</taxon>
        <taxon>Endopterygota</taxon>
        <taxon>Hymenoptera</taxon>
        <taxon>Apocrita</taxon>
        <taxon>Aculeata</taxon>
        <taxon>Apoidea</taxon>
        <taxon>Anthophila</taxon>
        <taxon>Apidae</taxon>
        <taxon>Melipona</taxon>
    </lineage>
</organism>
<name>A0AA40GDM4_9HYME</name>
<keyword evidence="3" id="KW-1185">Reference proteome</keyword>
<sequence length="66" mass="7539">MTELRQAKGKLPEGLQDLAAEPFSSINDRSEAKFALRPGIKRARRSDSSEALKRQKGKREKKNRKE</sequence>
<dbReference type="EMBL" id="JAHYIQ010000001">
    <property type="protein sequence ID" value="KAK1135901.1"/>
    <property type="molecule type" value="Genomic_DNA"/>
</dbReference>
<feature type="region of interest" description="Disordered" evidence="1">
    <location>
        <begin position="21"/>
        <end position="66"/>
    </location>
</feature>
<evidence type="ECO:0000313" key="3">
    <source>
        <dbReference type="Proteomes" id="UP001177670"/>
    </source>
</evidence>
<gene>
    <name evidence="2" type="ORF">K0M31_000473</name>
</gene>
<dbReference type="AlphaFoldDB" id="A0AA40GDM4"/>
<dbReference type="Proteomes" id="UP001177670">
    <property type="component" value="Unassembled WGS sequence"/>
</dbReference>
<proteinExistence type="predicted"/>
<accession>A0AA40GDM4</accession>
<reference evidence="2" key="1">
    <citation type="submission" date="2021-10" db="EMBL/GenBank/DDBJ databases">
        <title>Melipona bicolor Genome sequencing and assembly.</title>
        <authorList>
            <person name="Araujo N.S."/>
            <person name="Arias M.C."/>
        </authorList>
    </citation>
    <scope>NUCLEOTIDE SEQUENCE</scope>
    <source>
        <strain evidence="2">USP_2M_L1-L4_2017</strain>
        <tissue evidence="2">Whole body</tissue>
    </source>
</reference>
<evidence type="ECO:0000313" key="2">
    <source>
        <dbReference type="EMBL" id="KAK1135901.1"/>
    </source>
</evidence>
<feature type="compositionally biased region" description="Basic residues" evidence="1">
    <location>
        <begin position="54"/>
        <end position="66"/>
    </location>
</feature>
<protein>
    <submittedName>
        <fullName evidence="2">Uncharacterized protein</fullName>
    </submittedName>
</protein>
<evidence type="ECO:0000256" key="1">
    <source>
        <dbReference type="SAM" id="MobiDB-lite"/>
    </source>
</evidence>